<sequence>MKTALVFGGTRFFGVNLVNALIKQGVKVTIATRGETPDDFGDKVERLMVDRFNDKSVNEAVEGRNWDVVFDQLCFSSEDAKITVAALTGKIKRYIFTSTMSVYPFKAGMKEEDFNPYTYELKMVRREDVDYQEGKRQAEAYFFQKASFPVVAVRIPIVMGEEDYTKRLLHYVTSIKEGKEVYLPNPEAKMCFIHQKEAGDFLAWTATQDFTGPINACATGEITMQKLMEEIAKQTGKEVKIVTDQEMESPYGLKTSWSITNEKAQKLGYPFTKLNDWLPQLLLNLQQKES</sequence>
<dbReference type="Pfam" id="PF01370">
    <property type="entry name" value="Epimerase"/>
    <property type="match status" value="1"/>
</dbReference>
<dbReference type="PANTHER" id="PTHR48079">
    <property type="entry name" value="PROTEIN YEEZ"/>
    <property type="match status" value="1"/>
</dbReference>
<evidence type="ECO:0000313" key="2">
    <source>
        <dbReference type="EMBL" id="OZM56849.1"/>
    </source>
</evidence>
<keyword evidence="3" id="KW-1185">Reference proteome</keyword>
<accession>A0A263BT27</accession>
<dbReference type="InterPro" id="IPR051783">
    <property type="entry name" value="NAD(P)-dependent_oxidoreduct"/>
</dbReference>
<dbReference type="GO" id="GO:0005737">
    <property type="term" value="C:cytoplasm"/>
    <property type="evidence" value="ECO:0007669"/>
    <property type="project" value="TreeGrafter"/>
</dbReference>
<dbReference type="SUPFAM" id="SSF51735">
    <property type="entry name" value="NAD(P)-binding Rossmann-fold domains"/>
    <property type="match status" value="1"/>
</dbReference>
<reference evidence="3" key="1">
    <citation type="submission" date="2017-08" db="EMBL/GenBank/DDBJ databases">
        <authorList>
            <person name="Huang Z."/>
        </authorList>
    </citation>
    <scope>NUCLEOTIDE SEQUENCE [LARGE SCALE GENOMIC DNA]</scope>
    <source>
        <strain evidence="3">SA5d-4</strain>
    </source>
</reference>
<evidence type="ECO:0000313" key="3">
    <source>
        <dbReference type="Proteomes" id="UP000217083"/>
    </source>
</evidence>
<comment type="caution">
    <text evidence="2">The sequence shown here is derived from an EMBL/GenBank/DDBJ whole genome shotgun (WGS) entry which is preliminary data.</text>
</comment>
<organism evidence="2 3">
    <name type="scientific">Lottiidibacillus patelloidae</name>
    <dbReference type="NCBI Taxonomy" id="2670334"/>
    <lineage>
        <taxon>Bacteria</taxon>
        <taxon>Bacillati</taxon>
        <taxon>Bacillota</taxon>
        <taxon>Bacilli</taxon>
        <taxon>Bacillales</taxon>
        <taxon>Bacillaceae</taxon>
        <taxon>Lottiidibacillus</taxon>
    </lineage>
</organism>
<feature type="domain" description="NAD-dependent epimerase/dehydratase" evidence="1">
    <location>
        <begin position="4"/>
        <end position="208"/>
    </location>
</feature>
<dbReference type="Gene3D" id="3.40.50.720">
    <property type="entry name" value="NAD(P)-binding Rossmann-like Domain"/>
    <property type="match status" value="1"/>
</dbReference>
<protein>
    <submittedName>
        <fullName evidence="2">NAD-dependent dehydratase</fullName>
    </submittedName>
</protein>
<name>A0A263BT27_9BACI</name>
<gene>
    <name evidence="2" type="ORF">CIB95_08740</name>
</gene>
<dbReference type="EMBL" id="NPIA01000004">
    <property type="protein sequence ID" value="OZM56849.1"/>
    <property type="molecule type" value="Genomic_DNA"/>
</dbReference>
<dbReference type="GO" id="GO:0004029">
    <property type="term" value="F:aldehyde dehydrogenase (NAD+) activity"/>
    <property type="evidence" value="ECO:0007669"/>
    <property type="project" value="TreeGrafter"/>
</dbReference>
<proteinExistence type="predicted"/>
<dbReference type="AlphaFoldDB" id="A0A263BT27"/>
<dbReference type="InterPro" id="IPR001509">
    <property type="entry name" value="Epimerase_deHydtase"/>
</dbReference>
<dbReference type="InterPro" id="IPR036291">
    <property type="entry name" value="NAD(P)-bd_dom_sf"/>
</dbReference>
<dbReference type="Proteomes" id="UP000217083">
    <property type="component" value="Unassembled WGS sequence"/>
</dbReference>
<reference evidence="2 3" key="2">
    <citation type="submission" date="2017-09" db="EMBL/GenBank/DDBJ databases">
        <title>Bacillus patelloidae sp. nov., isolated from the intestinal tract of a marine limpet.</title>
        <authorList>
            <person name="Liu R."/>
            <person name="Dong C."/>
            <person name="Shao Z."/>
        </authorList>
    </citation>
    <scope>NUCLEOTIDE SEQUENCE [LARGE SCALE GENOMIC DNA]</scope>
    <source>
        <strain evidence="2 3">SA5d-4</strain>
    </source>
</reference>
<dbReference type="PANTHER" id="PTHR48079:SF6">
    <property type="entry name" value="NAD(P)-BINDING DOMAIN-CONTAINING PROTEIN-RELATED"/>
    <property type="match status" value="1"/>
</dbReference>
<evidence type="ECO:0000259" key="1">
    <source>
        <dbReference type="Pfam" id="PF01370"/>
    </source>
</evidence>
<dbReference type="RefSeq" id="WP_094924298.1">
    <property type="nucleotide sequence ID" value="NZ_NPIA01000004.1"/>
</dbReference>